<feature type="region of interest" description="Disordered" evidence="1">
    <location>
        <begin position="1"/>
        <end position="20"/>
    </location>
</feature>
<comment type="caution">
    <text evidence="2">The sequence shown here is derived from an EMBL/GenBank/DDBJ whole genome shotgun (WGS) entry which is preliminary data.</text>
</comment>
<dbReference type="EMBL" id="JAFNEN010000134">
    <property type="protein sequence ID" value="KAG8192869.1"/>
    <property type="molecule type" value="Genomic_DNA"/>
</dbReference>
<accession>A0AAV6V854</accession>
<keyword evidence="3" id="KW-1185">Reference proteome</keyword>
<name>A0AAV6V854_9ARAC</name>
<dbReference type="AlphaFoldDB" id="A0AAV6V854"/>
<sequence length="108" mass="11760">MQGAALMKNTEREGLIPNRSRSLQPFSQLTGFVNDDAYQVSFRNGDLLGHGGVAEESFGMVGGDICGSSASLDPPKHPWERIFATVGMGNRARYEQIYTASAVFVCWS</sequence>
<dbReference type="Proteomes" id="UP000827092">
    <property type="component" value="Unassembled WGS sequence"/>
</dbReference>
<evidence type="ECO:0000313" key="2">
    <source>
        <dbReference type="EMBL" id="KAG8192869.1"/>
    </source>
</evidence>
<protein>
    <submittedName>
        <fullName evidence="2">Uncharacterized protein</fullName>
    </submittedName>
</protein>
<evidence type="ECO:0000313" key="3">
    <source>
        <dbReference type="Proteomes" id="UP000827092"/>
    </source>
</evidence>
<reference evidence="2 3" key="1">
    <citation type="journal article" date="2022" name="Nat. Ecol. Evol.">
        <title>A masculinizing supergene underlies an exaggerated male reproductive morph in a spider.</title>
        <authorList>
            <person name="Hendrickx F."/>
            <person name="De Corte Z."/>
            <person name="Sonet G."/>
            <person name="Van Belleghem S.M."/>
            <person name="Kostlbacher S."/>
            <person name="Vangestel C."/>
        </authorList>
    </citation>
    <scope>NUCLEOTIDE SEQUENCE [LARGE SCALE GENOMIC DNA]</scope>
    <source>
        <strain evidence="2">W744_W776</strain>
    </source>
</reference>
<proteinExistence type="predicted"/>
<evidence type="ECO:0000256" key="1">
    <source>
        <dbReference type="SAM" id="MobiDB-lite"/>
    </source>
</evidence>
<gene>
    <name evidence="2" type="ORF">JTE90_014645</name>
</gene>
<organism evidence="2 3">
    <name type="scientific">Oedothorax gibbosus</name>
    <dbReference type="NCBI Taxonomy" id="931172"/>
    <lineage>
        <taxon>Eukaryota</taxon>
        <taxon>Metazoa</taxon>
        <taxon>Ecdysozoa</taxon>
        <taxon>Arthropoda</taxon>
        <taxon>Chelicerata</taxon>
        <taxon>Arachnida</taxon>
        <taxon>Araneae</taxon>
        <taxon>Araneomorphae</taxon>
        <taxon>Entelegynae</taxon>
        <taxon>Araneoidea</taxon>
        <taxon>Linyphiidae</taxon>
        <taxon>Erigoninae</taxon>
        <taxon>Oedothorax</taxon>
    </lineage>
</organism>